<dbReference type="Proteomes" id="UP001558613">
    <property type="component" value="Unassembled WGS sequence"/>
</dbReference>
<dbReference type="EMBL" id="JAYMGO010000008">
    <property type="protein sequence ID" value="KAL1269339.1"/>
    <property type="molecule type" value="Genomic_DNA"/>
</dbReference>
<organism evidence="1 2">
    <name type="scientific">Cirrhinus molitorella</name>
    <name type="common">mud carp</name>
    <dbReference type="NCBI Taxonomy" id="172907"/>
    <lineage>
        <taxon>Eukaryota</taxon>
        <taxon>Metazoa</taxon>
        <taxon>Chordata</taxon>
        <taxon>Craniata</taxon>
        <taxon>Vertebrata</taxon>
        <taxon>Euteleostomi</taxon>
        <taxon>Actinopterygii</taxon>
        <taxon>Neopterygii</taxon>
        <taxon>Teleostei</taxon>
        <taxon>Ostariophysi</taxon>
        <taxon>Cypriniformes</taxon>
        <taxon>Cyprinidae</taxon>
        <taxon>Labeoninae</taxon>
        <taxon>Labeonini</taxon>
        <taxon>Cirrhinus</taxon>
    </lineage>
</organism>
<accession>A0ABR3MXJ1</accession>
<name>A0ABR3MXJ1_9TELE</name>
<proteinExistence type="predicted"/>
<gene>
    <name evidence="1" type="ORF">QQF64_031628</name>
</gene>
<protein>
    <submittedName>
        <fullName evidence="1">Uncharacterized protein</fullName>
    </submittedName>
</protein>
<keyword evidence="2" id="KW-1185">Reference proteome</keyword>
<sequence length="112" mass="13081">MIQNGDYDFFQNLAEVKRNSPINQRHLQQLCILSQLLLIHSLSVWMFNKMVLSVAQPAHLPIHVLLFRRQQPKCLKNRLKTKLKRSSFILTCEFQLSEDKLGGVLYRSELSS</sequence>
<reference evidence="1 2" key="1">
    <citation type="submission" date="2023-09" db="EMBL/GenBank/DDBJ databases">
        <authorList>
            <person name="Wang M."/>
        </authorList>
    </citation>
    <scope>NUCLEOTIDE SEQUENCE [LARGE SCALE GENOMIC DNA]</scope>
    <source>
        <strain evidence="1">GT-2023</strain>
        <tissue evidence="1">Liver</tissue>
    </source>
</reference>
<evidence type="ECO:0000313" key="2">
    <source>
        <dbReference type="Proteomes" id="UP001558613"/>
    </source>
</evidence>
<comment type="caution">
    <text evidence="1">The sequence shown here is derived from an EMBL/GenBank/DDBJ whole genome shotgun (WGS) entry which is preliminary data.</text>
</comment>
<evidence type="ECO:0000313" key="1">
    <source>
        <dbReference type="EMBL" id="KAL1269339.1"/>
    </source>
</evidence>